<dbReference type="Pfam" id="PF14246">
    <property type="entry name" value="TetR_C_7"/>
    <property type="match status" value="1"/>
</dbReference>
<feature type="domain" description="Transcriptional regulator TetR C-terminal Proteobacteria type" evidence="1">
    <location>
        <begin position="42"/>
        <end position="127"/>
    </location>
</feature>
<keyword evidence="3" id="KW-1185">Reference proteome</keyword>
<sequence length="160" mass="17714">MQEVADTFGGKRELLLAMVSELSDAMSASLSTDPTQPELRTRLIEYGQCVADIYATSHLRSLYRIAITESIRHTGLGRDFYDVGPGRLTQRLADFFKAAQASGELRRADPQLLASHFLSLLRANVDMVEFCPRELAADVFAVVDVFCDGVNGEHRHVEPA</sequence>
<reference evidence="3" key="1">
    <citation type="submission" date="2020-01" db="EMBL/GenBank/DDBJ databases">
        <title>'Steroidobacter agaridevorans' sp. nov., agar-degrading bacteria isolated from rhizosphere soils.</title>
        <authorList>
            <person name="Ikenaga M."/>
            <person name="Kataoka M."/>
            <person name="Murouchi A."/>
            <person name="Katsuragi S."/>
            <person name="Sakai M."/>
        </authorList>
    </citation>
    <scope>NUCLEOTIDE SEQUENCE [LARGE SCALE GENOMIC DNA]</scope>
    <source>
        <strain evidence="3">YU21-B</strain>
    </source>
</reference>
<dbReference type="SUPFAM" id="SSF48498">
    <property type="entry name" value="Tetracyclin repressor-like, C-terminal domain"/>
    <property type="match status" value="1"/>
</dbReference>
<dbReference type="InterPro" id="IPR039536">
    <property type="entry name" value="TetR_C_Proteobacteria"/>
</dbReference>
<comment type="caution">
    <text evidence="2">The sequence shown here is derived from an EMBL/GenBank/DDBJ whole genome shotgun (WGS) entry which is preliminary data.</text>
</comment>
<dbReference type="EMBL" id="BLJN01000005">
    <property type="protein sequence ID" value="GFE82966.1"/>
    <property type="molecule type" value="Genomic_DNA"/>
</dbReference>
<dbReference type="Gene3D" id="1.10.357.10">
    <property type="entry name" value="Tetracycline Repressor, domain 2"/>
    <property type="match status" value="1"/>
</dbReference>
<evidence type="ECO:0000313" key="3">
    <source>
        <dbReference type="Proteomes" id="UP000445000"/>
    </source>
</evidence>
<evidence type="ECO:0000259" key="1">
    <source>
        <dbReference type="Pfam" id="PF14246"/>
    </source>
</evidence>
<protein>
    <recommendedName>
        <fullName evidence="1">Transcriptional regulator TetR C-terminal Proteobacteria type domain-containing protein</fullName>
    </recommendedName>
</protein>
<organism evidence="2 3">
    <name type="scientific">Steroidobacter agaridevorans</name>
    <dbReference type="NCBI Taxonomy" id="2695856"/>
    <lineage>
        <taxon>Bacteria</taxon>
        <taxon>Pseudomonadati</taxon>
        <taxon>Pseudomonadota</taxon>
        <taxon>Gammaproteobacteria</taxon>
        <taxon>Steroidobacterales</taxon>
        <taxon>Steroidobacteraceae</taxon>
        <taxon>Steroidobacter</taxon>
    </lineage>
</organism>
<gene>
    <name evidence="2" type="ORF">GCM10011487_49660</name>
</gene>
<dbReference type="AlphaFoldDB" id="A0A829YKD4"/>
<proteinExistence type="predicted"/>
<dbReference type="Proteomes" id="UP000445000">
    <property type="component" value="Unassembled WGS sequence"/>
</dbReference>
<accession>A0A829YKD4</accession>
<evidence type="ECO:0000313" key="2">
    <source>
        <dbReference type="EMBL" id="GFE82966.1"/>
    </source>
</evidence>
<dbReference type="InterPro" id="IPR036271">
    <property type="entry name" value="Tet_transcr_reg_TetR-rel_C_sf"/>
</dbReference>
<name>A0A829YKD4_9GAMM</name>